<name>A0A0W0VCX9_9GAMM</name>
<protein>
    <submittedName>
        <fullName evidence="1">Dot/Icm T4SS effector</fullName>
    </submittedName>
</protein>
<dbReference type="PATRIC" id="fig|456.5.peg.2471"/>
<proteinExistence type="predicted"/>
<keyword evidence="2" id="KW-1185">Reference proteome</keyword>
<evidence type="ECO:0000313" key="2">
    <source>
        <dbReference type="Proteomes" id="UP000055035"/>
    </source>
</evidence>
<dbReference type="AlphaFoldDB" id="A0A0W0VCX9"/>
<dbReference type="STRING" id="456.Ljor_2294"/>
<accession>A0A0W0VCX9</accession>
<dbReference type="Proteomes" id="UP000055035">
    <property type="component" value="Unassembled WGS sequence"/>
</dbReference>
<dbReference type="OrthoDB" id="5640732at2"/>
<organism evidence="1 2">
    <name type="scientific">Legionella jordanis</name>
    <dbReference type="NCBI Taxonomy" id="456"/>
    <lineage>
        <taxon>Bacteria</taxon>
        <taxon>Pseudomonadati</taxon>
        <taxon>Pseudomonadota</taxon>
        <taxon>Gammaproteobacteria</taxon>
        <taxon>Legionellales</taxon>
        <taxon>Legionellaceae</taxon>
        <taxon>Legionella</taxon>
    </lineage>
</organism>
<gene>
    <name evidence="1" type="ORF">Ljor_2294</name>
</gene>
<dbReference type="RefSeq" id="WP_058471689.1">
    <property type="nucleotide sequence ID" value="NZ_CAAAIC010000001.1"/>
</dbReference>
<sequence length="271" mass="30548">MPFQFFRPVIKKIDAALQTMTKASNPVVGVHIHKVKFPKVLWRIDGRCAQETSKVGFEALCSKEEVESITLDRLNNYQSFNLQRFGIGACESLKDLNKGYVEGNPGLASKRSIYGFYSKAFHLSQLRLVANTEGNERDYENEFIVVDAVNPKNFIFSTGPKYRDKLLNGLLVPNEMALFNSSLPKTLRLEDIQSVQTLLPWLVKNNAEEAAIRMTKTVYGHLSQEALKMHFKDNNYVGALIQDLLSASSNYIEQLETEFSEEVPASSGLSK</sequence>
<evidence type="ECO:0000313" key="1">
    <source>
        <dbReference type="EMBL" id="KTD17988.1"/>
    </source>
</evidence>
<dbReference type="EMBL" id="LNYJ01000011">
    <property type="protein sequence ID" value="KTD17988.1"/>
    <property type="molecule type" value="Genomic_DNA"/>
</dbReference>
<reference evidence="1 2" key="1">
    <citation type="submission" date="2015-11" db="EMBL/GenBank/DDBJ databases">
        <title>Genomic analysis of 38 Legionella species identifies large and diverse effector repertoires.</title>
        <authorList>
            <person name="Burstein D."/>
            <person name="Amaro F."/>
            <person name="Zusman T."/>
            <person name="Lifshitz Z."/>
            <person name="Cohen O."/>
            <person name="Gilbert J.A."/>
            <person name="Pupko T."/>
            <person name="Shuman H.A."/>
            <person name="Segal G."/>
        </authorList>
    </citation>
    <scope>NUCLEOTIDE SEQUENCE [LARGE SCALE GENOMIC DNA]</scope>
    <source>
        <strain evidence="1 2">BL-540</strain>
    </source>
</reference>
<comment type="caution">
    <text evidence="1">The sequence shown here is derived from an EMBL/GenBank/DDBJ whole genome shotgun (WGS) entry which is preliminary data.</text>
</comment>